<feature type="transmembrane region" description="Helical" evidence="1">
    <location>
        <begin position="185"/>
        <end position="206"/>
    </location>
</feature>
<comment type="caution">
    <text evidence="3">The sequence shown here is derived from an EMBL/GenBank/DDBJ whole genome shotgun (WGS) entry which is preliminary data.</text>
</comment>
<evidence type="ECO:0000259" key="2">
    <source>
        <dbReference type="Pfam" id="PF00892"/>
    </source>
</evidence>
<evidence type="ECO:0000256" key="1">
    <source>
        <dbReference type="SAM" id="Phobius"/>
    </source>
</evidence>
<reference evidence="3" key="1">
    <citation type="submission" date="2022-05" db="EMBL/GenBank/DDBJ databases">
        <authorList>
            <person name="Park J.-S."/>
        </authorList>
    </citation>
    <scope>NUCLEOTIDE SEQUENCE</scope>
    <source>
        <strain evidence="3">2012CJ41-6</strain>
    </source>
</reference>
<feature type="transmembrane region" description="Helical" evidence="1">
    <location>
        <begin position="212"/>
        <end position="232"/>
    </location>
</feature>
<keyword evidence="1" id="KW-0812">Transmembrane</keyword>
<dbReference type="Pfam" id="PF00892">
    <property type="entry name" value="EamA"/>
    <property type="match status" value="1"/>
</dbReference>
<organism evidence="3 4">
    <name type="scientific">Ruegeria spongiae</name>
    <dbReference type="NCBI Taxonomy" id="2942209"/>
    <lineage>
        <taxon>Bacteria</taxon>
        <taxon>Pseudomonadati</taxon>
        <taxon>Pseudomonadota</taxon>
        <taxon>Alphaproteobacteria</taxon>
        <taxon>Rhodobacterales</taxon>
        <taxon>Roseobacteraceae</taxon>
        <taxon>Ruegeria</taxon>
    </lineage>
</organism>
<proteinExistence type="predicted"/>
<keyword evidence="1" id="KW-1133">Transmembrane helix</keyword>
<keyword evidence="4" id="KW-1185">Reference proteome</keyword>
<feature type="transmembrane region" description="Helical" evidence="1">
    <location>
        <begin position="155"/>
        <end position="173"/>
    </location>
</feature>
<feature type="transmembrane region" description="Helical" evidence="1">
    <location>
        <begin position="101"/>
        <end position="123"/>
    </location>
</feature>
<feature type="transmembrane region" description="Helical" evidence="1">
    <location>
        <begin position="130"/>
        <end position="149"/>
    </location>
</feature>
<dbReference type="PANTHER" id="PTHR22911:SF103">
    <property type="entry name" value="BLR2811 PROTEIN"/>
    <property type="match status" value="1"/>
</dbReference>
<evidence type="ECO:0000313" key="4">
    <source>
        <dbReference type="Proteomes" id="UP001203880"/>
    </source>
</evidence>
<gene>
    <name evidence="3" type="ORF">M3P21_06900</name>
</gene>
<dbReference type="RefSeq" id="WP_249707973.1">
    <property type="nucleotide sequence ID" value="NZ_JAMFMB010000006.1"/>
</dbReference>
<protein>
    <submittedName>
        <fullName evidence="3">DMT family transporter</fullName>
    </submittedName>
</protein>
<dbReference type="SUPFAM" id="SSF103481">
    <property type="entry name" value="Multidrug resistance efflux transporter EmrE"/>
    <property type="match status" value="2"/>
</dbReference>
<feature type="transmembrane region" description="Helical" evidence="1">
    <location>
        <begin position="75"/>
        <end position="95"/>
    </location>
</feature>
<feature type="domain" description="EamA" evidence="2">
    <location>
        <begin position="12"/>
        <end position="145"/>
    </location>
</feature>
<dbReference type="InterPro" id="IPR037185">
    <property type="entry name" value="EmrE-like"/>
</dbReference>
<feature type="transmembrane region" description="Helical" evidence="1">
    <location>
        <begin position="269"/>
        <end position="286"/>
    </location>
</feature>
<dbReference type="InterPro" id="IPR000620">
    <property type="entry name" value="EamA_dom"/>
</dbReference>
<accession>A0ABT0Q064</accession>
<feature type="transmembrane region" description="Helical" evidence="1">
    <location>
        <begin position="12"/>
        <end position="27"/>
    </location>
</feature>
<sequence>MTAPVLSDRPTLGIVMMLTAYLLFSVVDTSVKWMLALGLPALQLAFLRYAGHFVVSLGEAGLRGLGPMEPIRRHFGLLTLRAASLALATVGNFFVLTYLSLTLVSAIMFSAPIIVCLLSVPLLGEHVGPWRWGAILLGFVGVLVAINPFGADFHWAAPLAILNATGLAIYALLTRHLAGEVSSRTMQFFTGAVGTILLAPFAFAIWQPSSDPVILTLWAALGACGWAGHELLTRAHRFATASVLMPFSYSFLIYLTIASYIVFDQLSDAATLLGAALIVLSGVIIWQRERMRGRAAIT</sequence>
<name>A0ABT0Q064_9RHOB</name>
<dbReference type="PANTHER" id="PTHR22911">
    <property type="entry name" value="ACYL-MALONYL CONDENSING ENZYME-RELATED"/>
    <property type="match status" value="1"/>
</dbReference>
<dbReference type="EMBL" id="JAMFMB010000006">
    <property type="protein sequence ID" value="MCL6283256.1"/>
    <property type="molecule type" value="Genomic_DNA"/>
</dbReference>
<keyword evidence="1" id="KW-0472">Membrane</keyword>
<evidence type="ECO:0000313" key="3">
    <source>
        <dbReference type="EMBL" id="MCL6283256.1"/>
    </source>
</evidence>
<feature type="transmembrane region" description="Helical" evidence="1">
    <location>
        <begin position="244"/>
        <end position="263"/>
    </location>
</feature>
<dbReference type="Proteomes" id="UP001203880">
    <property type="component" value="Unassembled WGS sequence"/>
</dbReference>